<keyword evidence="2" id="KW-1185">Reference proteome</keyword>
<reference evidence="1" key="2">
    <citation type="submission" date="2021-02" db="EMBL/GenBank/DDBJ databases">
        <authorList>
            <person name="Kimball J.A."/>
            <person name="Haas M.W."/>
            <person name="Macchietto M."/>
            <person name="Kono T."/>
            <person name="Duquette J."/>
            <person name="Shao M."/>
        </authorList>
    </citation>
    <scope>NUCLEOTIDE SEQUENCE</scope>
    <source>
        <tissue evidence="1">Fresh leaf tissue</tissue>
    </source>
</reference>
<dbReference type="EMBL" id="JAAALK010000285">
    <property type="protein sequence ID" value="KAG8064402.1"/>
    <property type="molecule type" value="Genomic_DNA"/>
</dbReference>
<dbReference type="AlphaFoldDB" id="A0A8J5SIA6"/>
<name>A0A8J5SIA6_ZIZPA</name>
<protein>
    <submittedName>
        <fullName evidence="1">Uncharacterized protein</fullName>
    </submittedName>
</protein>
<sequence length="111" mass="12107">MDDGLFLQSLGEEEIFVGNVRAIVDKLDQVSGKAEQIEWSKIQTPTNEVVVPYHTLSPAPEASLSTWIVNIDSTKWKKGKSCAQNSISHPIAIDEVILSPLPFSSVEDIAG</sequence>
<comment type="caution">
    <text evidence="1">The sequence shown here is derived from an EMBL/GenBank/DDBJ whole genome shotgun (WGS) entry which is preliminary data.</text>
</comment>
<reference evidence="1" key="1">
    <citation type="journal article" date="2021" name="bioRxiv">
        <title>Whole Genome Assembly and Annotation of Northern Wild Rice, Zizania palustris L., Supports a Whole Genome Duplication in the Zizania Genus.</title>
        <authorList>
            <person name="Haas M."/>
            <person name="Kono T."/>
            <person name="Macchietto M."/>
            <person name="Millas R."/>
            <person name="McGilp L."/>
            <person name="Shao M."/>
            <person name="Duquette J."/>
            <person name="Hirsch C.N."/>
            <person name="Kimball J."/>
        </authorList>
    </citation>
    <scope>NUCLEOTIDE SEQUENCE</scope>
    <source>
        <tissue evidence="1">Fresh leaf tissue</tissue>
    </source>
</reference>
<gene>
    <name evidence="1" type="ORF">GUJ93_ZPchr0004g39591</name>
</gene>
<dbReference type="Proteomes" id="UP000729402">
    <property type="component" value="Unassembled WGS sequence"/>
</dbReference>
<evidence type="ECO:0000313" key="1">
    <source>
        <dbReference type="EMBL" id="KAG8064402.1"/>
    </source>
</evidence>
<proteinExistence type="predicted"/>
<evidence type="ECO:0000313" key="2">
    <source>
        <dbReference type="Proteomes" id="UP000729402"/>
    </source>
</evidence>
<dbReference type="OrthoDB" id="1721005at2759"/>
<accession>A0A8J5SIA6</accession>
<organism evidence="1 2">
    <name type="scientific">Zizania palustris</name>
    <name type="common">Northern wild rice</name>
    <dbReference type="NCBI Taxonomy" id="103762"/>
    <lineage>
        <taxon>Eukaryota</taxon>
        <taxon>Viridiplantae</taxon>
        <taxon>Streptophyta</taxon>
        <taxon>Embryophyta</taxon>
        <taxon>Tracheophyta</taxon>
        <taxon>Spermatophyta</taxon>
        <taxon>Magnoliopsida</taxon>
        <taxon>Liliopsida</taxon>
        <taxon>Poales</taxon>
        <taxon>Poaceae</taxon>
        <taxon>BOP clade</taxon>
        <taxon>Oryzoideae</taxon>
        <taxon>Oryzeae</taxon>
        <taxon>Zizaniinae</taxon>
        <taxon>Zizania</taxon>
    </lineage>
</organism>